<gene>
    <name evidence="8" type="ORF">LY89DRAFT_785046</name>
</gene>
<dbReference type="AlphaFoldDB" id="A0A194X040"/>
<dbReference type="InParanoid" id="A0A194X040"/>
<keyword evidence="7" id="KW-0732">Signal</keyword>
<keyword evidence="2 6" id="KW-0812">Transmembrane</keyword>
<feature type="transmembrane region" description="Helical" evidence="6">
    <location>
        <begin position="497"/>
        <end position="520"/>
    </location>
</feature>
<name>A0A194X040_MOLSC</name>
<feature type="signal peptide" evidence="7">
    <location>
        <begin position="1"/>
        <end position="17"/>
    </location>
</feature>
<evidence type="ECO:0000313" key="8">
    <source>
        <dbReference type="EMBL" id="KUJ13319.1"/>
    </source>
</evidence>
<evidence type="ECO:0000256" key="2">
    <source>
        <dbReference type="ARBA" id="ARBA00022692"/>
    </source>
</evidence>
<dbReference type="PANTHER" id="PTHR15549:SF27">
    <property type="entry name" value="CHITIN-BINDING TYPE-1 DOMAIN-CONTAINING PROTEIN"/>
    <property type="match status" value="1"/>
</dbReference>
<keyword evidence="9" id="KW-1185">Reference proteome</keyword>
<dbReference type="Proteomes" id="UP000070700">
    <property type="component" value="Unassembled WGS sequence"/>
</dbReference>
<feature type="region of interest" description="Disordered" evidence="5">
    <location>
        <begin position="584"/>
        <end position="613"/>
    </location>
</feature>
<dbReference type="GO" id="GO:0071944">
    <property type="term" value="C:cell periphery"/>
    <property type="evidence" value="ECO:0007669"/>
    <property type="project" value="UniProtKB-ARBA"/>
</dbReference>
<dbReference type="NCBIfam" id="TIGR01167">
    <property type="entry name" value="LPXTG_anchor"/>
    <property type="match status" value="1"/>
</dbReference>
<organism evidence="8 9">
    <name type="scientific">Mollisia scopiformis</name>
    <name type="common">Conifer needle endophyte fungus</name>
    <name type="synonym">Phialocephala scopiformis</name>
    <dbReference type="NCBI Taxonomy" id="149040"/>
    <lineage>
        <taxon>Eukaryota</taxon>
        <taxon>Fungi</taxon>
        <taxon>Dikarya</taxon>
        <taxon>Ascomycota</taxon>
        <taxon>Pezizomycotina</taxon>
        <taxon>Leotiomycetes</taxon>
        <taxon>Helotiales</taxon>
        <taxon>Mollisiaceae</taxon>
        <taxon>Mollisia</taxon>
    </lineage>
</organism>
<dbReference type="PANTHER" id="PTHR15549">
    <property type="entry name" value="PAIRED IMMUNOGLOBULIN-LIKE TYPE 2 RECEPTOR"/>
    <property type="match status" value="1"/>
</dbReference>
<dbReference type="KEGG" id="psco:LY89DRAFT_785046"/>
<feature type="region of interest" description="Disordered" evidence="5">
    <location>
        <begin position="471"/>
        <end position="493"/>
    </location>
</feature>
<evidence type="ECO:0000256" key="7">
    <source>
        <dbReference type="SAM" id="SignalP"/>
    </source>
</evidence>
<comment type="subcellular location">
    <subcellularLocation>
        <location evidence="1">Membrane</location>
        <topology evidence="1">Single-pass membrane protein</topology>
    </subcellularLocation>
</comment>
<dbReference type="EMBL" id="KQ947422">
    <property type="protein sequence ID" value="KUJ13319.1"/>
    <property type="molecule type" value="Genomic_DNA"/>
</dbReference>
<dbReference type="InterPro" id="IPR011043">
    <property type="entry name" value="Gal_Oxase/kelch_b-propeller"/>
</dbReference>
<reference evidence="8 9" key="1">
    <citation type="submission" date="2015-10" db="EMBL/GenBank/DDBJ databases">
        <title>Full genome of DAOMC 229536 Phialocephala scopiformis, a fungal endophyte of spruce producing the potent anti-insectan compound rugulosin.</title>
        <authorList>
            <consortium name="DOE Joint Genome Institute"/>
            <person name="Walker A.K."/>
            <person name="Frasz S.L."/>
            <person name="Seifert K.A."/>
            <person name="Miller J.D."/>
            <person name="Mondo S.J."/>
            <person name="Labutti K."/>
            <person name="Lipzen A."/>
            <person name="Dockter R."/>
            <person name="Kennedy M."/>
            <person name="Grigoriev I.V."/>
            <person name="Spatafora J.W."/>
        </authorList>
    </citation>
    <scope>NUCLEOTIDE SEQUENCE [LARGE SCALE GENOMIC DNA]</scope>
    <source>
        <strain evidence="8 9">CBS 120377</strain>
    </source>
</reference>
<evidence type="ECO:0000256" key="6">
    <source>
        <dbReference type="SAM" id="Phobius"/>
    </source>
</evidence>
<dbReference type="GO" id="GO:0016020">
    <property type="term" value="C:membrane"/>
    <property type="evidence" value="ECO:0007669"/>
    <property type="project" value="UniProtKB-SubCell"/>
</dbReference>
<feature type="chain" id="PRO_5008267669" description="Kelch repeat protein" evidence="7">
    <location>
        <begin position="18"/>
        <end position="613"/>
    </location>
</feature>
<evidence type="ECO:0000256" key="3">
    <source>
        <dbReference type="ARBA" id="ARBA00022989"/>
    </source>
</evidence>
<evidence type="ECO:0008006" key="10">
    <source>
        <dbReference type="Google" id="ProtNLM"/>
    </source>
</evidence>
<accession>A0A194X040</accession>
<feature type="compositionally biased region" description="Basic and acidic residues" evidence="5">
    <location>
        <begin position="604"/>
        <end position="613"/>
    </location>
</feature>
<sequence length="613" mass="64961">MMLRWCFFAAFTSFVLGQDTNYFAERDEDGIQARQQPGVVSSSDFLRRAYHGSVVVGDYVYIDGGAFSYMSSGSPVYDYSTTTLSIGLSSSWTNASVVINSNSKPSGVPNLDDNTLWYDSSSNSLLAGFGGAAPRFNTPSPYALGLWSFALDGQGGGTWSAITAATTSLRKSFTRPYQGLSTWGGDSAFTIGGYINDLTSPATANYTGSEPLPGIVQYNMTSGTFKNSSAAGYNFNGTAERGVLHYVPSFGPEGIYVLLGGDISGYQGYTAGSDLQSFSSLTIYDPASGNFYNQTATGNIPQARIEFCATGINSTNETYEIFMYAGWGSNLGSAALPFDEIYILTLPAFEWIKVNYAPAHPRHGHSCHTVGNRQMLVIGGVDSSADSTSSSAPTLDKATFATADQFTQGLAIFDMTDLTWSSGYDANAAEYEQSDSVQTFYSSRTSKDPTTWGSPALQTLFQTTHFTAATNTSTNTTSTSTPIPTPSSKSSSSNAGAIAGGVVGGVAGLALLAGLGWFFFRRRQKKNTNTAELAANGEANNAVPGTGTTFAGHPVTDYKYQPVAGPNGTYASPTMSEVHADPVAHQMPTPSDYGGGGHQFASELETREQHELP</sequence>
<dbReference type="InterPro" id="IPR051694">
    <property type="entry name" value="Immunoregulatory_rcpt-like"/>
</dbReference>
<evidence type="ECO:0000256" key="4">
    <source>
        <dbReference type="ARBA" id="ARBA00023136"/>
    </source>
</evidence>
<keyword evidence="4 6" id="KW-0472">Membrane</keyword>
<evidence type="ECO:0000256" key="5">
    <source>
        <dbReference type="SAM" id="MobiDB-lite"/>
    </source>
</evidence>
<dbReference type="RefSeq" id="XP_018067674.1">
    <property type="nucleotide sequence ID" value="XM_018222849.1"/>
</dbReference>
<dbReference type="InterPro" id="IPR015915">
    <property type="entry name" value="Kelch-typ_b-propeller"/>
</dbReference>
<evidence type="ECO:0000256" key="1">
    <source>
        <dbReference type="ARBA" id="ARBA00004167"/>
    </source>
</evidence>
<proteinExistence type="predicted"/>
<keyword evidence="3 6" id="KW-1133">Transmembrane helix</keyword>
<dbReference type="GeneID" id="28832575"/>
<dbReference type="Gene3D" id="2.120.10.80">
    <property type="entry name" value="Kelch-type beta propeller"/>
    <property type="match status" value="1"/>
</dbReference>
<dbReference type="SUPFAM" id="SSF50965">
    <property type="entry name" value="Galactose oxidase, central domain"/>
    <property type="match status" value="1"/>
</dbReference>
<protein>
    <recommendedName>
        <fullName evidence="10">Kelch repeat protein</fullName>
    </recommendedName>
</protein>
<evidence type="ECO:0000313" key="9">
    <source>
        <dbReference type="Proteomes" id="UP000070700"/>
    </source>
</evidence>
<dbReference type="OrthoDB" id="10251809at2759"/>